<dbReference type="EMBL" id="JAOQBH010000012">
    <property type="protein sequence ID" value="KAJ4127815.1"/>
    <property type="molecule type" value="Genomic_DNA"/>
</dbReference>
<keyword evidence="2" id="KW-0732">Signal</keyword>
<feature type="compositionally biased region" description="Low complexity" evidence="1">
    <location>
        <begin position="261"/>
        <end position="297"/>
    </location>
</feature>
<comment type="caution">
    <text evidence="4">The sequence shown here is derived from an EMBL/GenBank/DDBJ whole genome shotgun (WGS) entry which is preliminary data.</text>
</comment>
<evidence type="ECO:0000259" key="3">
    <source>
        <dbReference type="Pfam" id="PF25485"/>
    </source>
</evidence>
<feature type="compositionally biased region" description="Polar residues" evidence="1">
    <location>
        <begin position="41"/>
        <end position="52"/>
    </location>
</feature>
<feature type="compositionally biased region" description="Polar residues" evidence="1">
    <location>
        <begin position="227"/>
        <end position="257"/>
    </location>
</feature>
<gene>
    <name evidence="4" type="ORF">NW768_008091</name>
</gene>
<protein>
    <recommendedName>
        <fullName evidence="3">DUF7908 domain-containing protein</fullName>
    </recommendedName>
</protein>
<dbReference type="Proteomes" id="UP001152024">
    <property type="component" value="Unassembled WGS sequence"/>
</dbReference>
<accession>A0ABQ8R634</accession>
<evidence type="ECO:0000313" key="5">
    <source>
        <dbReference type="Proteomes" id="UP001152024"/>
    </source>
</evidence>
<feature type="compositionally biased region" description="Polar residues" evidence="1">
    <location>
        <begin position="298"/>
        <end position="314"/>
    </location>
</feature>
<feature type="signal peptide" evidence="2">
    <location>
        <begin position="1"/>
        <end position="17"/>
    </location>
</feature>
<feature type="chain" id="PRO_5047088096" description="DUF7908 domain-containing protein" evidence="2">
    <location>
        <begin position="18"/>
        <end position="495"/>
    </location>
</feature>
<evidence type="ECO:0000313" key="4">
    <source>
        <dbReference type="EMBL" id="KAJ4127815.1"/>
    </source>
</evidence>
<feature type="compositionally biased region" description="Low complexity" evidence="1">
    <location>
        <begin position="315"/>
        <end position="329"/>
    </location>
</feature>
<evidence type="ECO:0000256" key="2">
    <source>
        <dbReference type="SAM" id="SignalP"/>
    </source>
</evidence>
<feature type="domain" description="DUF7908" evidence="3">
    <location>
        <begin position="86"/>
        <end position="211"/>
    </location>
</feature>
<evidence type="ECO:0000256" key="1">
    <source>
        <dbReference type="SAM" id="MobiDB-lite"/>
    </source>
</evidence>
<dbReference type="Pfam" id="PF25485">
    <property type="entry name" value="DUF7908"/>
    <property type="match status" value="1"/>
</dbReference>
<organism evidence="4 5">
    <name type="scientific">Fusarium equiseti</name>
    <name type="common">Fusarium scirpi</name>
    <dbReference type="NCBI Taxonomy" id="61235"/>
    <lineage>
        <taxon>Eukaryota</taxon>
        <taxon>Fungi</taxon>
        <taxon>Dikarya</taxon>
        <taxon>Ascomycota</taxon>
        <taxon>Pezizomycotina</taxon>
        <taxon>Sordariomycetes</taxon>
        <taxon>Hypocreomycetidae</taxon>
        <taxon>Hypocreales</taxon>
        <taxon>Nectriaceae</taxon>
        <taxon>Fusarium</taxon>
        <taxon>Fusarium incarnatum-equiseti species complex</taxon>
    </lineage>
</organism>
<keyword evidence="5" id="KW-1185">Reference proteome</keyword>
<dbReference type="InterPro" id="IPR057230">
    <property type="entry name" value="DUF7908"/>
</dbReference>
<proteinExistence type="predicted"/>
<sequence length="495" mass="52390">MVAKTLFAAIFAASVAAGPCKPKGLPSDIFSYTVSSIEPTTPVETTAQSEGGSSTESTLLEPLTTSSYEQSTQTTEAASTTTSVGPAGEAIILQINPQRRRTKRDTAFIGDNNPTSCDLATAFRIDDEQFLQDGVPVYYEGEAYQEFAAQGTPPADAVTRSFSIDGGYLSWTNDAFGEARFCQTPSDGKVYIALPSKPAGCQWVTLTAYKQSQCQNGQIVGEEASSAEITSVEVTSSVDGTNSVESTTSADQTTSGKTTSEEPTTSAESISIDTSSTEITAEETTSAEATPSEDTTSNGVTSQPVEETSLTEAPTTTQKDTSSETTSQSAGITSSANVCFAGLSDPNGQPDVDSRISDCSAYNTVTVSPFASTSTVLEKRMINIQIPTAWATHQPKITKRADDPTDTTIFPTEVPSYATYCDSPSEYYEACSEAGVSAFTTTLPEPDASTTTSTSVGCRQLSNAKRGLEYLGYTMSEDWDRAIFTGVVLHERVHD</sequence>
<feature type="compositionally biased region" description="Low complexity" evidence="1">
    <location>
        <begin position="53"/>
        <end position="82"/>
    </location>
</feature>
<reference evidence="4" key="1">
    <citation type="submission" date="2022-09" db="EMBL/GenBank/DDBJ databases">
        <title>Fusarium specimens isolated from Avocado Roots.</title>
        <authorList>
            <person name="Stajich J."/>
            <person name="Roper C."/>
            <person name="Heimlech-Rivalta G."/>
        </authorList>
    </citation>
    <scope>NUCLEOTIDE SEQUENCE</scope>
    <source>
        <strain evidence="4">CF00095</strain>
    </source>
</reference>
<feature type="region of interest" description="Disordered" evidence="1">
    <location>
        <begin position="41"/>
        <end position="84"/>
    </location>
</feature>
<feature type="region of interest" description="Disordered" evidence="1">
    <location>
        <begin position="222"/>
        <end position="331"/>
    </location>
</feature>
<name>A0ABQ8R634_FUSEQ</name>